<evidence type="ECO:0000256" key="1">
    <source>
        <dbReference type="ARBA" id="ARBA00023015"/>
    </source>
</evidence>
<dbReference type="PANTHER" id="PTHR30146">
    <property type="entry name" value="LACI-RELATED TRANSCRIPTIONAL REPRESSOR"/>
    <property type="match status" value="1"/>
</dbReference>
<evidence type="ECO:0000256" key="2">
    <source>
        <dbReference type="ARBA" id="ARBA00023125"/>
    </source>
</evidence>
<dbReference type="SUPFAM" id="SSF53822">
    <property type="entry name" value="Periplasmic binding protein-like I"/>
    <property type="match status" value="1"/>
</dbReference>
<accession>A0ABX4UUF2</accession>
<dbReference type="GeneID" id="78352060"/>
<keyword evidence="2" id="KW-0238">DNA-binding</keyword>
<comment type="caution">
    <text evidence="5">The sequence shown here is derived from an EMBL/GenBank/DDBJ whole genome shotgun (WGS) entry which is preliminary data.</text>
</comment>
<dbReference type="Pfam" id="PF13377">
    <property type="entry name" value="Peripla_BP_3"/>
    <property type="match status" value="1"/>
</dbReference>
<gene>
    <name evidence="5" type="ORF">CJ240_01915</name>
</gene>
<evidence type="ECO:0000259" key="4">
    <source>
        <dbReference type="Pfam" id="PF13377"/>
    </source>
</evidence>
<dbReference type="RefSeq" id="WP_022864184.1">
    <property type="nucleotide sequence ID" value="NZ_CAUPGC010000001.1"/>
</dbReference>
<dbReference type="InterPro" id="IPR046335">
    <property type="entry name" value="LacI/GalR-like_sensor"/>
</dbReference>
<keyword evidence="1" id="KW-0805">Transcription regulation</keyword>
<proteinExistence type="predicted"/>
<evidence type="ECO:0000313" key="5">
    <source>
        <dbReference type="EMBL" id="PMB90514.1"/>
    </source>
</evidence>
<dbReference type="EMBL" id="PNGC01000001">
    <property type="protein sequence ID" value="PMB90514.1"/>
    <property type="molecule type" value="Genomic_DNA"/>
</dbReference>
<dbReference type="Gene3D" id="3.40.50.2300">
    <property type="match status" value="1"/>
</dbReference>
<dbReference type="InterPro" id="IPR028082">
    <property type="entry name" value="Peripla_BP_I"/>
</dbReference>
<protein>
    <recommendedName>
        <fullName evidence="4">Transcriptional regulator LacI/GalR-like sensor domain-containing protein</fullName>
    </recommendedName>
</protein>
<reference evidence="5 6" key="1">
    <citation type="submission" date="2017-09" db="EMBL/GenBank/DDBJ databases">
        <title>Bacterial strain isolated from the female urinary microbiota.</title>
        <authorList>
            <person name="Thomas-White K."/>
            <person name="Kumar N."/>
            <person name="Forster S."/>
            <person name="Putonti C."/>
            <person name="Lawley T."/>
            <person name="Wolfe A.J."/>
        </authorList>
    </citation>
    <scope>NUCLEOTIDE SEQUENCE [LARGE SCALE GENOMIC DNA]</scope>
    <source>
        <strain evidence="5 6">UMB0744</strain>
    </source>
</reference>
<sequence>MAKNSQAEAKRFLLVVPPMPHSSPVLSTIMRVAFETAKIGIDLIPVQLDSDQLDVDALADTAKLIGPILPLVSFNAEQNKQLQSLGVQVEPAIFATDSPMYPVVAALYGASGRAMASRMVSSGHRNLVYLCSSSPMLENLNQLRYAGVLQGCIFGGCPTPTMLTTEYNSPNLSGELVQLFSKNPGVDGFICHNDFLAMEVVQALRMCGRMVPNDCAVIGVGNAPEGQLFNPPLTSIDFNPEASGQIYAQALGKFLSGDKIDAPDPKEVDKMMTLVARGSA</sequence>
<name>A0ABX4UUF2_9ACTO</name>
<evidence type="ECO:0000313" key="6">
    <source>
        <dbReference type="Proteomes" id="UP000243201"/>
    </source>
</evidence>
<keyword evidence="6" id="KW-1185">Reference proteome</keyword>
<feature type="domain" description="Transcriptional regulator LacI/GalR-like sensor" evidence="4">
    <location>
        <begin position="118"/>
        <end position="279"/>
    </location>
</feature>
<dbReference type="PANTHER" id="PTHR30146:SF109">
    <property type="entry name" value="HTH-TYPE TRANSCRIPTIONAL REGULATOR GALS"/>
    <property type="match status" value="1"/>
</dbReference>
<organism evidence="5 6">
    <name type="scientific">Varibaculum cambriense</name>
    <dbReference type="NCBI Taxonomy" id="184870"/>
    <lineage>
        <taxon>Bacteria</taxon>
        <taxon>Bacillati</taxon>
        <taxon>Actinomycetota</taxon>
        <taxon>Actinomycetes</taxon>
        <taxon>Actinomycetales</taxon>
        <taxon>Actinomycetaceae</taxon>
        <taxon>Varibaculum</taxon>
    </lineage>
</organism>
<evidence type="ECO:0000256" key="3">
    <source>
        <dbReference type="ARBA" id="ARBA00023163"/>
    </source>
</evidence>
<keyword evidence="3" id="KW-0804">Transcription</keyword>
<dbReference type="Proteomes" id="UP000243201">
    <property type="component" value="Unassembled WGS sequence"/>
</dbReference>